<dbReference type="EMBL" id="CP006731">
    <property type="protein sequence ID" value="AHB70326.1"/>
    <property type="molecule type" value="Genomic_DNA"/>
</dbReference>
<gene>
    <name evidence="1" type="ORF">P262_02757</name>
</gene>
<evidence type="ECO:0000313" key="2">
    <source>
        <dbReference type="Proteomes" id="UP000018545"/>
    </source>
</evidence>
<dbReference type="HOGENOM" id="CLU_139712_1_1_6"/>
<dbReference type="RefSeq" id="WP_023898683.1">
    <property type="nucleotide sequence ID" value="NC_023032.1"/>
</dbReference>
<accession>V5TYG7</accession>
<name>V5TYG7_9ENTR</name>
<sequence length="144" mass="16521">MKINQDYIKDLLCAFEDTEGPDTLLTELEAKGYNRDDSDFIFHMRLLADNKLIERVDQEDGFWHLMSHELGRGVYGCSYHWIVVPLRLTAKGHDFLSDIRQKEVWAAIKTNFKEQGLGTLTSIAKSLAEAYAKKKVRDITGIDI</sequence>
<dbReference type="Pfam" id="PF10711">
    <property type="entry name" value="DUF2513"/>
    <property type="match status" value="1"/>
</dbReference>
<organism evidence="1 2">
    <name type="scientific">Cronobacter malonaticus</name>
    <dbReference type="NCBI Taxonomy" id="413503"/>
    <lineage>
        <taxon>Bacteria</taxon>
        <taxon>Pseudomonadati</taxon>
        <taxon>Pseudomonadota</taxon>
        <taxon>Gammaproteobacteria</taxon>
        <taxon>Enterobacterales</taxon>
        <taxon>Enterobacteriaceae</taxon>
        <taxon>Cronobacter</taxon>
    </lineage>
</organism>
<proteinExistence type="predicted"/>
<dbReference type="InterPro" id="IPR019650">
    <property type="entry name" value="DUF2513"/>
</dbReference>
<dbReference type="Proteomes" id="UP000018545">
    <property type="component" value="Chromosome"/>
</dbReference>
<protein>
    <recommendedName>
        <fullName evidence="3">DUF2513 domain-containing protein</fullName>
    </recommendedName>
</protein>
<dbReference type="KEGG" id="csi:P262_02757"/>
<evidence type="ECO:0008006" key="3">
    <source>
        <dbReference type="Google" id="ProtNLM"/>
    </source>
</evidence>
<reference evidence="1 2" key="1">
    <citation type="journal article" date="2014" name="Genome Announc.">
        <title>Complete Genome Sequence of Cronobacter sakazakii Strain CMCC 45402.</title>
        <authorList>
            <person name="Zhao Z."/>
            <person name="Wang L."/>
            <person name="Wang B."/>
            <person name="Liang H."/>
            <person name="Ye Q."/>
            <person name="Zeng M."/>
        </authorList>
    </citation>
    <scope>NUCLEOTIDE SEQUENCE [LARGE SCALE GENOMIC DNA]</scope>
    <source>
        <strain evidence="2">45402</strain>
    </source>
</reference>
<dbReference type="AlphaFoldDB" id="V5TYG7"/>
<evidence type="ECO:0000313" key="1">
    <source>
        <dbReference type="EMBL" id="AHB70326.1"/>
    </source>
</evidence>